<feature type="domain" description="CBF1-interacting co-repressor CIR N-terminal" evidence="10">
    <location>
        <begin position="10"/>
        <end position="46"/>
    </location>
</feature>
<name>A0A1B2JHG4_PICPA</name>
<evidence type="ECO:0000256" key="8">
    <source>
        <dbReference type="ARBA" id="ARBA00023242"/>
    </source>
</evidence>
<dbReference type="SMART" id="SM01083">
    <property type="entry name" value="Cir_N"/>
    <property type="match status" value="1"/>
</dbReference>
<feature type="compositionally biased region" description="Polar residues" evidence="9">
    <location>
        <begin position="88"/>
        <end position="97"/>
    </location>
</feature>
<dbReference type="EMBL" id="CP014587">
    <property type="protein sequence ID" value="ANZ77787.1"/>
    <property type="molecule type" value="Genomic_DNA"/>
</dbReference>
<dbReference type="PANTHER" id="PTHR16196:SF0">
    <property type="entry name" value="PRE-MRNA-SPLICING FACTOR CWC25 HOMOLOG"/>
    <property type="match status" value="1"/>
</dbReference>
<evidence type="ECO:0000256" key="6">
    <source>
        <dbReference type="ARBA" id="ARBA00023054"/>
    </source>
</evidence>
<keyword evidence="8" id="KW-0539">Nucleus</keyword>
<comment type="subcellular location">
    <subcellularLocation>
        <location evidence="1">Nucleus</location>
    </subcellularLocation>
</comment>
<feature type="region of interest" description="Disordered" evidence="9">
    <location>
        <begin position="81"/>
        <end position="129"/>
    </location>
</feature>
<keyword evidence="4" id="KW-0507">mRNA processing</keyword>
<dbReference type="GO" id="GO:0005684">
    <property type="term" value="C:U2-type spliceosomal complex"/>
    <property type="evidence" value="ECO:0007669"/>
    <property type="project" value="TreeGrafter"/>
</dbReference>
<reference evidence="11 13" key="1">
    <citation type="submission" date="2016-02" db="EMBL/GenBank/DDBJ databases">
        <title>Comparative genomic and transcriptomic foundation for Pichia pastoris.</title>
        <authorList>
            <person name="Love K.R."/>
            <person name="Shah K.A."/>
            <person name="Whittaker C.A."/>
            <person name="Wu J."/>
            <person name="Bartlett M.C."/>
            <person name="Ma D."/>
            <person name="Leeson R.L."/>
            <person name="Priest M."/>
            <person name="Young S.K."/>
            <person name="Love J.C."/>
        </authorList>
    </citation>
    <scope>NUCLEOTIDE SEQUENCE [LARGE SCALE GENOMIC DNA]</scope>
    <source>
        <strain evidence="11 13">ATCC 28485</strain>
    </source>
</reference>
<dbReference type="Pfam" id="PF10197">
    <property type="entry name" value="Cir_N"/>
    <property type="match status" value="1"/>
</dbReference>
<evidence type="ECO:0000313" key="12">
    <source>
        <dbReference type="EMBL" id="ANZ77787.1"/>
    </source>
</evidence>
<evidence type="ECO:0000259" key="10">
    <source>
        <dbReference type="SMART" id="SM01083"/>
    </source>
</evidence>
<dbReference type="Proteomes" id="UP000094565">
    <property type="component" value="Chromosome 4"/>
</dbReference>
<evidence type="ECO:0000256" key="1">
    <source>
        <dbReference type="ARBA" id="ARBA00004123"/>
    </source>
</evidence>
<feature type="compositionally biased region" description="Polar residues" evidence="9">
    <location>
        <begin position="117"/>
        <end position="128"/>
    </location>
</feature>
<feature type="region of interest" description="Disordered" evidence="9">
    <location>
        <begin position="34"/>
        <end position="68"/>
    </location>
</feature>
<gene>
    <name evidence="11" type="ORF">ATY40_BA7504359</name>
    <name evidence="12" type="ORF">ATY40_BA7504423</name>
</gene>
<keyword evidence="5" id="KW-0747">Spliceosome</keyword>
<comment type="similarity">
    <text evidence="2">Belongs to the CWC25 family.</text>
</comment>
<evidence type="ECO:0000256" key="4">
    <source>
        <dbReference type="ARBA" id="ARBA00022664"/>
    </source>
</evidence>
<feature type="compositionally biased region" description="Basic and acidic residues" evidence="9">
    <location>
        <begin position="34"/>
        <end position="50"/>
    </location>
</feature>
<dbReference type="AlphaFoldDB" id="A0A1B2JHG4"/>
<keyword evidence="13" id="KW-1185">Reference proteome</keyword>
<evidence type="ECO:0000256" key="2">
    <source>
        <dbReference type="ARBA" id="ARBA00006695"/>
    </source>
</evidence>
<evidence type="ECO:0000256" key="5">
    <source>
        <dbReference type="ARBA" id="ARBA00022728"/>
    </source>
</evidence>
<feature type="compositionally biased region" description="Basic and acidic residues" evidence="9">
    <location>
        <begin position="98"/>
        <end position="107"/>
    </location>
</feature>
<proteinExistence type="inferred from homology"/>
<dbReference type="Pfam" id="PF12542">
    <property type="entry name" value="CWC25"/>
    <property type="match status" value="1"/>
</dbReference>
<evidence type="ECO:0000256" key="9">
    <source>
        <dbReference type="SAM" id="MobiDB-lite"/>
    </source>
</evidence>
<organism evidence="11 13">
    <name type="scientific">Komagataella pastoris</name>
    <name type="common">Yeast</name>
    <name type="synonym">Pichia pastoris</name>
    <dbReference type="NCBI Taxonomy" id="4922"/>
    <lineage>
        <taxon>Eukaryota</taxon>
        <taxon>Fungi</taxon>
        <taxon>Dikarya</taxon>
        <taxon>Ascomycota</taxon>
        <taxon>Saccharomycotina</taxon>
        <taxon>Pichiomycetes</taxon>
        <taxon>Pichiales</taxon>
        <taxon>Pichiaceae</taxon>
        <taxon>Komagataella</taxon>
    </lineage>
</organism>
<dbReference type="PANTHER" id="PTHR16196">
    <property type="entry name" value="CELL CYCLE CONTROL PROTEIN CWF25"/>
    <property type="match status" value="1"/>
</dbReference>
<protein>
    <recommendedName>
        <fullName evidence="3">Pre-mRNA-splicing factor CWC25</fullName>
    </recommendedName>
</protein>
<evidence type="ECO:0000256" key="3">
    <source>
        <dbReference type="ARBA" id="ARBA00020646"/>
    </source>
</evidence>
<sequence length="177" mass="20753">MVGDLNLKKSWNPKLLKNQEKVWKREQHALEEHQKIQQRLEEIGKEREESAPLSSQHPAQPKKSSRLEMRIDWMYNEQSFKTDDYSHNGINNSVEKQNAQDDKEFLLGKRRKGRGVQRSQNTKRQLTAKQDGEIKIHSEVDVCENIVSKIIDRNDPLLKLQEATHKRQADRSNDSES</sequence>
<keyword evidence="7" id="KW-0508">mRNA splicing</keyword>
<dbReference type="InterPro" id="IPR022209">
    <property type="entry name" value="CWC25"/>
</dbReference>
<keyword evidence="6" id="KW-0175">Coiled coil</keyword>
<dbReference type="InterPro" id="IPR019339">
    <property type="entry name" value="CIR_N_dom"/>
</dbReference>
<accession>A0A1B2JHG4</accession>
<dbReference type="EMBL" id="CP014587">
    <property type="protein sequence ID" value="ANZ77331.1"/>
    <property type="molecule type" value="Genomic_DNA"/>
</dbReference>
<dbReference type="GO" id="GO:0000398">
    <property type="term" value="P:mRNA splicing, via spliceosome"/>
    <property type="evidence" value="ECO:0007669"/>
    <property type="project" value="TreeGrafter"/>
</dbReference>
<dbReference type="OrthoDB" id="21123at2759"/>
<evidence type="ECO:0000256" key="7">
    <source>
        <dbReference type="ARBA" id="ARBA00023187"/>
    </source>
</evidence>
<evidence type="ECO:0000313" key="11">
    <source>
        <dbReference type="EMBL" id="ANZ77331.1"/>
    </source>
</evidence>
<dbReference type="InterPro" id="IPR051376">
    <property type="entry name" value="CWC25_splicing_factor"/>
</dbReference>
<evidence type="ECO:0000313" key="13">
    <source>
        <dbReference type="Proteomes" id="UP000094565"/>
    </source>
</evidence>